<dbReference type="InterPro" id="IPR051462">
    <property type="entry name" value="CBS_domain-containing"/>
</dbReference>
<proteinExistence type="predicted"/>
<reference evidence="5" key="1">
    <citation type="submission" date="2015-09" db="EMBL/GenBank/DDBJ databases">
        <authorList>
            <person name="Rodrigo-Torres Lidia"/>
            <person name="Arahal R.David."/>
        </authorList>
    </citation>
    <scope>NUCLEOTIDE SEQUENCE [LARGE SCALE GENOMIC DNA]</scope>
    <source>
        <strain evidence="5">CECT 5114</strain>
    </source>
</reference>
<keyword evidence="2" id="KW-0129">CBS domain</keyword>
<evidence type="ECO:0000256" key="2">
    <source>
        <dbReference type="PROSITE-ProRule" id="PRU00703"/>
    </source>
</evidence>
<dbReference type="AlphaFoldDB" id="A0A0P1INY6"/>
<evidence type="ECO:0000259" key="3">
    <source>
        <dbReference type="PROSITE" id="PS51371"/>
    </source>
</evidence>
<feature type="domain" description="CBS" evidence="3">
    <location>
        <begin position="9"/>
        <end position="68"/>
    </location>
</feature>
<evidence type="ECO:0000313" key="4">
    <source>
        <dbReference type="EMBL" id="CUK25183.1"/>
    </source>
</evidence>
<dbReference type="Proteomes" id="UP000051184">
    <property type="component" value="Unassembled WGS sequence"/>
</dbReference>
<dbReference type="PANTHER" id="PTHR48108">
    <property type="entry name" value="CBS DOMAIN-CONTAINING PROTEIN CBSX2, CHLOROPLASTIC"/>
    <property type="match status" value="1"/>
</dbReference>
<evidence type="ECO:0000313" key="5">
    <source>
        <dbReference type="Proteomes" id="UP000051184"/>
    </source>
</evidence>
<dbReference type="Pfam" id="PF00571">
    <property type="entry name" value="CBS"/>
    <property type="match status" value="2"/>
</dbReference>
<evidence type="ECO:0000256" key="1">
    <source>
        <dbReference type="ARBA" id="ARBA00022737"/>
    </source>
</evidence>
<gene>
    <name evidence="4" type="ORF">TA5114_00974</name>
</gene>
<dbReference type="InterPro" id="IPR000644">
    <property type="entry name" value="CBS_dom"/>
</dbReference>
<dbReference type="EMBL" id="CYUE01000008">
    <property type="protein sequence ID" value="CUK25183.1"/>
    <property type="molecule type" value="Genomic_DNA"/>
</dbReference>
<sequence>MVLTCQDVMVSPDRQITVKPDTSVRDAFQLFKQHRARFLPVVDDNGIYHGVFTAPTLLKLLLPKAATIGMNLESTRVPIGSLGFMSLTKEDFAEQLDALRDENVRDNMSSPVNIPVVAPTTPIMEGIFLYYKYKRHVVLVDPDTGRFVGTLSSNSLLEKALA</sequence>
<dbReference type="PROSITE" id="PS51371">
    <property type="entry name" value="CBS"/>
    <property type="match status" value="1"/>
</dbReference>
<accession>A0A0P1INY6</accession>
<name>A0A0P1INY6_9RHOB</name>
<dbReference type="STRING" id="1715691.TA5113_00005"/>
<dbReference type="InterPro" id="IPR046342">
    <property type="entry name" value="CBS_dom_sf"/>
</dbReference>
<keyword evidence="5" id="KW-1185">Reference proteome</keyword>
<protein>
    <submittedName>
        <fullName evidence="4">Putative manganese-dependent inorganic pyrophosphatase</fullName>
    </submittedName>
</protein>
<organism evidence="4 5">
    <name type="scientific">Cognatishimia activa</name>
    <dbReference type="NCBI Taxonomy" id="1715691"/>
    <lineage>
        <taxon>Bacteria</taxon>
        <taxon>Pseudomonadati</taxon>
        <taxon>Pseudomonadota</taxon>
        <taxon>Alphaproteobacteria</taxon>
        <taxon>Rhodobacterales</taxon>
        <taxon>Paracoccaceae</taxon>
        <taxon>Cognatishimia</taxon>
    </lineage>
</organism>
<dbReference type="PANTHER" id="PTHR48108:SF34">
    <property type="entry name" value="CBS DOMAIN-CONTAINING PROTEIN YHCV"/>
    <property type="match status" value="1"/>
</dbReference>
<dbReference type="Gene3D" id="3.10.580.10">
    <property type="entry name" value="CBS-domain"/>
    <property type="match status" value="2"/>
</dbReference>
<dbReference type="CDD" id="cd02205">
    <property type="entry name" value="CBS_pair_SF"/>
    <property type="match status" value="1"/>
</dbReference>
<dbReference type="RefSeq" id="WP_058316551.1">
    <property type="nucleotide sequence ID" value="NZ_CYUE01000008.1"/>
</dbReference>
<dbReference type="SMART" id="SM00116">
    <property type="entry name" value="CBS"/>
    <property type="match status" value="2"/>
</dbReference>
<keyword evidence="1" id="KW-0677">Repeat</keyword>
<dbReference type="SUPFAM" id="SSF54631">
    <property type="entry name" value="CBS-domain pair"/>
    <property type="match status" value="1"/>
</dbReference>